<keyword evidence="3" id="KW-1185">Reference proteome</keyword>
<organism evidence="2 3">
    <name type="scientific">Streptomyces caeni</name>
    <dbReference type="NCBI Taxonomy" id="2307231"/>
    <lineage>
        <taxon>Bacteria</taxon>
        <taxon>Bacillati</taxon>
        <taxon>Actinomycetota</taxon>
        <taxon>Actinomycetes</taxon>
        <taxon>Kitasatosporales</taxon>
        <taxon>Streptomycetaceae</taxon>
        <taxon>Streptomyces</taxon>
    </lineage>
</organism>
<evidence type="ECO:0000313" key="2">
    <source>
        <dbReference type="EMBL" id="MFD1661847.1"/>
    </source>
</evidence>
<dbReference type="EMBL" id="JBHUDX010000083">
    <property type="protein sequence ID" value="MFD1661847.1"/>
    <property type="molecule type" value="Genomic_DNA"/>
</dbReference>
<sequence>MTEQVQPGPQLDWLLDGLVERIPEIRCAIVLSGDGLLISKSKDLRRDDAEHLSAVGSGMHSLARGAARHFHGGEVQQTVIQMDRAFLFVTAAGRGARLAAIATEEVDVGMMAFEMGTLVKQVGQYMSAAPRVQSPSPGGYIQDA</sequence>
<reference evidence="3" key="1">
    <citation type="journal article" date="2019" name="Int. J. Syst. Evol. Microbiol.">
        <title>The Global Catalogue of Microorganisms (GCM) 10K type strain sequencing project: providing services to taxonomists for standard genome sequencing and annotation.</title>
        <authorList>
            <consortium name="The Broad Institute Genomics Platform"/>
            <consortium name="The Broad Institute Genome Sequencing Center for Infectious Disease"/>
            <person name="Wu L."/>
            <person name="Ma J."/>
        </authorList>
    </citation>
    <scope>NUCLEOTIDE SEQUENCE [LARGE SCALE GENOMIC DNA]</scope>
    <source>
        <strain evidence="3">CGMCC 1.12470</strain>
    </source>
</reference>
<evidence type="ECO:0000259" key="1">
    <source>
        <dbReference type="SMART" id="SM00960"/>
    </source>
</evidence>
<proteinExistence type="predicted"/>
<dbReference type="Pfam" id="PF03259">
    <property type="entry name" value="Robl_LC7"/>
    <property type="match status" value="1"/>
</dbReference>
<evidence type="ECO:0000313" key="3">
    <source>
        <dbReference type="Proteomes" id="UP001597261"/>
    </source>
</evidence>
<dbReference type="SUPFAM" id="SSF103196">
    <property type="entry name" value="Roadblock/LC7 domain"/>
    <property type="match status" value="1"/>
</dbReference>
<feature type="domain" description="Roadblock/LAMTOR2" evidence="1">
    <location>
        <begin position="12"/>
        <end position="102"/>
    </location>
</feature>
<dbReference type="PANTHER" id="PTHR36222:SF1">
    <property type="entry name" value="SERINE PROTEASE INHIBITOR RV3364C"/>
    <property type="match status" value="1"/>
</dbReference>
<dbReference type="InterPro" id="IPR004942">
    <property type="entry name" value="Roadblock/LAMTOR2_dom"/>
</dbReference>
<dbReference type="Gene3D" id="3.30.450.30">
    <property type="entry name" value="Dynein light chain 2a, cytoplasmic"/>
    <property type="match status" value="1"/>
</dbReference>
<dbReference type="PANTHER" id="PTHR36222">
    <property type="entry name" value="SERINE PROTEASE INHIBITOR RV3364C"/>
    <property type="match status" value="1"/>
</dbReference>
<gene>
    <name evidence="2" type="ORF">ACFSL4_27575</name>
</gene>
<dbReference type="RefSeq" id="WP_381088395.1">
    <property type="nucleotide sequence ID" value="NZ_JBHUDX010000083.1"/>
</dbReference>
<protein>
    <submittedName>
        <fullName evidence="2">Roadblock/LC7 domain-containing protein</fullName>
    </submittedName>
</protein>
<dbReference type="Proteomes" id="UP001597261">
    <property type="component" value="Unassembled WGS sequence"/>
</dbReference>
<name>A0ABW4IX98_9ACTN</name>
<accession>A0ABW4IX98</accession>
<comment type="caution">
    <text evidence="2">The sequence shown here is derived from an EMBL/GenBank/DDBJ whole genome shotgun (WGS) entry which is preliminary data.</text>
</comment>
<dbReference type="InterPro" id="IPR053141">
    <property type="entry name" value="Mycobact_SerProt_Inhib_Rv3364c"/>
</dbReference>
<dbReference type="SMART" id="SM00960">
    <property type="entry name" value="Robl_LC7"/>
    <property type="match status" value="1"/>
</dbReference>